<name>A0A9W9NI86_9EURO</name>
<dbReference type="OrthoDB" id="5296287at2759"/>
<feature type="transmembrane region" description="Helical" evidence="6">
    <location>
        <begin position="77"/>
        <end position="96"/>
    </location>
</feature>
<evidence type="ECO:0000256" key="6">
    <source>
        <dbReference type="SAM" id="Phobius"/>
    </source>
</evidence>
<comment type="caution">
    <text evidence="8">The sequence shown here is derived from an EMBL/GenBank/DDBJ whole genome shotgun (WGS) entry which is preliminary data.</text>
</comment>
<dbReference type="PROSITE" id="PS50850">
    <property type="entry name" value="MFS"/>
    <property type="match status" value="1"/>
</dbReference>
<dbReference type="InterPro" id="IPR020846">
    <property type="entry name" value="MFS_dom"/>
</dbReference>
<dbReference type="AlphaFoldDB" id="A0A9W9NI86"/>
<evidence type="ECO:0000256" key="4">
    <source>
        <dbReference type="ARBA" id="ARBA00022989"/>
    </source>
</evidence>
<dbReference type="SUPFAM" id="SSF103473">
    <property type="entry name" value="MFS general substrate transporter"/>
    <property type="match status" value="1"/>
</dbReference>
<dbReference type="InterPro" id="IPR005828">
    <property type="entry name" value="MFS_sugar_transport-like"/>
</dbReference>
<dbReference type="GO" id="GO:0005351">
    <property type="term" value="F:carbohydrate:proton symporter activity"/>
    <property type="evidence" value="ECO:0007669"/>
    <property type="project" value="TreeGrafter"/>
</dbReference>
<comment type="subcellular location">
    <subcellularLocation>
        <location evidence="1">Membrane</location>
        <topology evidence="1">Multi-pass membrane protein</topology>
    </subcellularLocation>
</comment>
<feature type="transmembrane region" description="Helical" evidence="6">
    <location>
        <begin position="460"/>
        <end position="479"/>
    </location>
</feature>
<accession>A0A9W9NI86</accession>
<evidence type="ECO:0000256" key="2">
    <source>
        <dbReference type="ARBA" id="ARBA00010992"/>
    </source>
</evidence>
<proteinExistence type="inferred from homology"/>
<feature type="transmembrane region" description="Helical" evidence="6">
    <location>
        <begin position="108"/>
        <end position="126"/>
    </location>
</feature>
<dbReference type="PANTHER" id="PTHR48022:SF59">
    <property type="entry name" value="MAJOR FACILITATOR SUPERFAMILY (MFS) PROFILE DOMAIN-CONTAINING PROTEIN"/>
    <property type="match status" value="1"/>
</dbReference>
<keyword evidence="4 6" id="KW-1133">Transmembrane helix</keyword>
<evidence type="ECO:0000256" key="5">
    <source>
        <dbReference type="ARBA" id="ARBA00023136"/>
    </source>
</evidence>
<keyword evidence="5 6" id="KW-0472">Membrane</keyword>
<comment type="similarity">
    <text evidence="2">Belongs to the major facilitator superfamily. Sugar transporter (TC 2.A.1.1) family.</text>
</comment>
<gene>
    <name evidence="8" type="ORF">N7468_009462</name>
</gene>
<evidence type="ECO:0000256" key="3">
    <source>
        <dbReference type="ARBA" id="ARBA00022692"/>
    </source>
</evidence>
<evidence type="ECO:0000259" key="7">
    <source>
        <dbReference type="PROSITE" id="PS50850"/>
    </source>
</evidence>
<feature type="transmembrane region" description="Helical" evidence="6">
    <location>
        <begin position="132"/>
        <end position="152"/>
    </location>
</feature>
<evidence type="ECO:0000313" key="8">
    <source>
        <dbReference type="EMBL" id="KAJ5220258.1"/>
    </source>
</evidence>
<dbReference type="GO" id="GO:0016020">
    <property type="term" value="C:membrane"/>
    <property type="evidence" value="ECO:0007669"/>
    <property type="project" value="UniProtKB-SubCell"/>
</dbReference>
<keyword evidence="9" id="KW-1185">Reference proteome</keyword>
<keyword evidence="3 6" id="KW-0812">Transmembrane</keyword>
<feature type="transmembrane region" description="Helical" evidence="6">
    <location>
        <begin position="164"/>
        <end position="189"/>
    </location>
</feature>
<dbReference type="PANTHER" id="PTHR48022">
    <property type="entry name" value="PLASTIDIC GLUCOSE TRANSPORTER 4"/>
    <property type="match status" value="1"/>
</dbReference>
<feature type="transmembrane region" description="Helical" evidence="6">
    <location>
        <begin position="398"/>
        <end position="418"/>
    </location>
</feature>
<sequence>MAFKEIFTDSTIALYAKQIRAAPRPLIFNKKLLLSALCYATSSLPLGTSRHPLPIPDLPGFQGHFGFSNSSAGQLRYFVSIPFASAGVGALLSWFLNDRIGRLWSWRLYTVIWMIGQLVMCFTPTLTGLWVARVICGLGIGPLSVVGNMAIVEIAPTEIRGLLSVWYSVFMVIASVCAVFSVMGCYIHIVPSRLQYQVVWFSPCVFFALLIAGSFYVCESPRWLWMVDRHDEAVKTLVEIRGLPAEHPRVKFEIEEIKMAIAKEKRDHSSTSSLFISNVKETFTVRSNLRRVQQTFASFALAQISGANSITSYLIPILKLLGQAGDTTHGLFLSGMYSTSKIFFTLIACFFLVDSIGRRRCLMLGACLQMCSDIYLGVYLKYEQAGSTSTASSQGALAFMFIHALGYAIGLYMLPYLFGGEVWPNRIRSFGGAISQCFHWLFFFAMLFALPSLLDATNNWGAFLFFAGCCFLAQVYVFFMVPETSGLSVEELDEVFEGPWLSAYRYSRKRNQLVIEAADLEIQNDKIVGMKSGEKLVV</sequence>
<feature type="transmembrane region" description="Helical" evidence="6">
    <location>
        <begin position="195"/>
        <end position="217"/>
    </location>
</feature>
<feature type="transmembrane region" description="Helical" evidence="6">
    <location>
        <begin position="330"/>
        <end position="353"/>
    </location>
</feature>
<reference evidence="8" key="2">
    <citation type="journal article" date="2023" name="IMA Fungus">
        <title>Comparative genomic study of the Penicillium genus elucidates a diverse pangenome and 15 lateral gene transfer events.</title>
        <authorList>
            <person name="Petersen C."/>
            <person name="Sorensen T."/>
            <person name="Nielsen M.R."/>
            <person name="Sondergaard T.E."/>
            <person name="Sorensen J.L."/>
            <person name="Fitzpatrick D.A."/>
            <person name="Frisvad J.C."/>
            <person name="Nielsen K.L."/>
        </authorList>
    </citation>
    <scope>NUCLEOTIDE SEQUENCE</scope>
    <source>
        <strain evidence="8">IBT 19713</strain>
    </source>
</reference>
<dbReference type="EMBL" id="JAPQKS010000007">
    <property type="protein sequence ID" value="KAJ5220258.1"/>
    <property type="molecule type" value="Genomic_DNA"/>
</dbReference>
<dbReference type="InterPro" id="IPR036259">
    <property type="entry name" value="MFS_trans_sf"/>
</dbReference>
<evidence type="ECO:0000256" key="1">
    <source>
        <dbReference type="ARBA" id="ARBA00004141"/>
    </source>
</evidence>
<dbReference type="Gene3D" id="1.20.1250.20">
    <property type="entry name" value="MFS general substrate transporter like domains"/>
    <property type="match status" value="1"/>
</dbReference>
<dbReference type="Pfam" id="PF00083">
    <property type="entry name" value="Sugar_tr"/>
    <property type="match status" value="1"/>
</dbReference>
<reference evidence="8" key="1">
    <citation type="submission" date="2022-11" db="EMBL/GenBank/DDBJ databases">
        <authorList>
            <person name="Petersen C."/>
        </authorList>
    </citation>
    <scope>NUCLEOTIDE SEQUENCE</scope>
    <source>
        <strain evidence="8">IBT 19713</strain>
    </source>
</reference>
<organism evidence="8 9">
    <name type="scientific">Penicillium chermesinum</name>
    <dbReference type="NCBI Taxonomy" id="63820"/>
    <lineage>
        <taxon>Eukaryota</taxon>
        <taxon>Fungi</taxon>
        <taxon>Dikarya</taxon>
        <taxon>Ascomycota</taxon>
        <taxon>Pezizomycotina</taxon>
        <taxon>Eurotiomycetes</taxon>
        <taxon>Eurotiomycetidae</taxon>
        <taxon>Eurotiales</taxon>
        <taxon>Aspergillaceae</taxon>
        <taxon>Penicillium</taxon>
    </lineage>
</organism>
<dbReference type="RefSeq" id="XP_058327088.1">
    <property type="nucleotide sequence ID" value="XM_058478758.1"/>
</dbReference>
<dbReference type="Proteomes" id="UP001150941">
    <property type="component" value="Unassembled WGS sequence"/>
</dbReference>
<feature type="transmembrane region" description="Helical" evidence="6">
    <location>
        <begin position="430"/>
        <end position="454"/>
    </location>
</feature>
<dbReference type="GeneID" id="83206061"/>
<feature type="transmembrane region" description="Helical" evidence="6">
    <location>
        <begin position="296"/>
        <end position="318"/>
    </location>
</feature>
<dbReference type="InterPro" id="IPR050360">
    <property type="entry name" value="MFS_Sugar_Transporters"/>
</dbReference>
<protein>
    <recommendedName>
        <fullName evidence="7">Major facilitator superfamily (MFS) profile domain-containing protein</fullName>
    </recommendedName>
</protein>
<feature type="domain" description="Major facilitator superfamily (MFS) profile" evidence="7">
    <location>
        <begin position="31"/>
        <end position="485"/>
    </location>
</feature>
<evidence type="ECO:0000313" key="9">
    <source>
        <dbReference type="Proteomes" id="UP001150941"/>
    </source>
</evidence>